<keyword evidence="3" id="KW-0472">Membrane</keyword>
<dbReference type="InterPro" id="IPR000160">
    <property type="entry name" value="GGDEF_dom"/>
</dbReference>
<dbReference type="PROSITE" id="PS50883">
    <property type="entry name" value="EAL"/>
    <property type="match status" value="1"/>
</dbReference>
<protein>
    <submittedName>
        <fullName evidence="6">EAL domain-containing protein</fullName>
    </submittedName>
</protein>
<dbReference type="SUPFAM" id="SSF141868">
    <property type="entry name" value="EAL domain-like"/>
    <property type="match status" value="1"/>
</dbReference>
<feature type="domain" description="GGDEF" evidence="5">
    <location>
        <begin position="409"/>
        <end position="542"/>
    </location>
</feature>
<dbReference type="InterPro" id="IPR035965">
    <property type="entry name" value="PAS-like_dom_sf"/>
</dbReference>
<dbReference type="GO" id="GO:0071111">
    <property type="term" value="F:cyclic-guanylate-specific phosphodiesterase activity"/>
    <property type="evidence" value="ECO:0007669"/>
    <property type="project" value="UniProtKB-EC"/>
</dbReference>
<dbReference type="InterPro" id="IPR035919">
    <property type="entry name" value="EAL_sf"/>
</dbReference>
<dbReference type="SMART" id="SM00267">
    <property type="entry name" value="GGDEF"/>
    <property type="match status" value="1"/>
</dbReference>
<gene>
    <name evidence="6" type="ORF">GR328_10930</name>
</gene>
<dbReference type="PANTHER" id="PTHR44757">
    <property type="entry name" value="DIGUANYLATE CYCLASE DGCP"/>
    <property type="match status" value="1"/>
</dbReference>
<evidence type="ECO:0000256" key="1">
    <source>
        <dbReference type="ARBA" id="ARBA00051114"/>
    </source>
</evidence>
<dbReference type="FunFam" id="3.20.20.450:FF:000001">
    <property type="entry name" value="Cyclic di-GMP phosphodiesterase yahA"/>
    <property type="match status" value="1"/>
</dbReference>
<dbReference type="InterPro" id="IPR043128">
    <property type="entry name" value="Rev_trsase/Diguanyl_cyclase"/>
</dbReference>
<name>A0A7X3MRM3_9HYPH</name>
<dbReference type="NCBIfam" id="TIGR00229">
    <property type="entry name" value="sensory_box"/>
    <property type="match status" value="1"/>
</dbReference>
<evidence type="ECO:0000256" key="3">
    <source>
        <dbReference type="SAM" id="Phobius"/>
    </source>
</evidence>
<feature type="transmembrane region" description="Helical" evidence="3">
    <location>
        <begin position="6"/>
        <end position="29"/>
    </location>
</feature>
<sequence>MSLRTLKLMLAVVIVGFIVSAAYISILIVERQNALKHVARYNTPWHAAQAVHEFTRLEQRLSAFAAQDPAVDKDEVGLRYDIIVSRKNLLLAGDFREFLHSAPEWLAVVQELDKALKDIQPHIERLEQPGSAMAALKVLEPLETKLAGLAAAANHYGGQRAEQDQHELIRLHWMFSSLAAGLIVFGLFLLALLGWHNRLLERAHGELRLYADNFENISAKLEKTNKALSLAYEELRLRNEALQMQEHELRTQNERFDAALNNMSHGLCMVDDSERIIVFNARFAELFGIDRTVQPGVTISNLIDQAASQNCRGAGPLREILAGQQELMRKRQQFAFIHEEADGQTFAISHKPMSNGGWVATYEDITERRQAESQIAYMAHHDALTDLANRVLFRQQLEHALEETGRERLKMAILCLDLDRFKDVNDSLGHETGDALLKLVADRLRSCIRQQDVVARLGGDEFAILQLAVDDSQDCAALASRIVEAVSRPYDLEGQEIVIGTSIGIAVASEGNLSPDQLLKQADLALYRAKADGRATYRFFEPEMDAELQARRSLEIDLRKALANREFELYFQPQVNVRANEIGGYEALVRWRHPERGMISPGEFIPVAEDIGLISSLGDWVLEQACMTASTWPKGIKVAVNLSPVQFRNKTLVQSVSRALARSDLAPDRLELEITESVLLQDNNLTVATLHQLRRMGVRIAMDDFGTGYSSLSYLRSFPFDKIKIDQSFVRELSSRADCLAIVRSIAGLGASLGMSTVAEGVETEDQFLQITAAGCTEVQGYYFDQPKPASELVHTLTPGRWRVEAPWRERSISPSAGA</sequence>
<dbReference type="CDD" id="cd01949">
    <property type="entry name" value="GGDEF"/>
    <property type="match status" value="1"/>
</dbReference>
<dbReference type="OrthoDB" id="9814202at2"/>
<comment type="catalytic activity">
    <reaction evidence="1">
        <text>3',3'-c-di-GMP + H2O = 5'-phosphoguanylyl(3'-&gt;5')guanosine + H(+)</text>
        <dbReference type="Rhea" id="RHEA:24902"/>
        <dbReference type="ChEBI" id="CHEBI:15377"/>
        <dbReference type="ChEBI" id="CHEBI:15378"/>
        <dbReference type="ChEBI" id="CHEBI:58754"/>
        <dbReference type="ChEBI" id="CHEBI:58805"/>
        <dbReference type="EC" id="3.1.4.52"/>
    </reaction>
    <physiologicalReaction direction="left-to-right" evidence="1">
        <dbReference type="Rhea" id="RHEA:24903"/>
    </physiologicalReaction>
</comment>
<dbReference type="FunFam" id="3.30.70.270:FF:000001">
    <property type="entry name" value="Diguanylate cyclase domain protein"/>
    <property type="match status" value="1"/>
</dbReference>
<keyword evidence="3" id="KW-1133">Transmembrane helix</keyword>
<dbReference type="Proteomes" id="UP000436483">
    <property type="component" value="Unassembled WGS sequence"/>
</dbReference>
<dbReference type="Gene3D" id="3.20.20.450">
    <property type="entry name" value="EAL domain"/>
    <property type="match status" value="1"/>
</dbReference>
<organism evidence="6 7">
    <name type="scientific">Microvirga makkahensis</name>
    <dbReference type="NCBI Taxonomy" id="1128670"/>
    <lineage>
        <taxon>Bacteria</taxon>
        <taxon>Pseudomonadati</taxon>
        <taxon>Pseudomonadota</taxon>
        <taxon>Alphaproteobacteria</taxon>
        <taxon>Hyphomicrobiales</taxon>
        <taxon>Methylobacteriaceae</taxon>
        <taxon>Microvirga</taxon>
    </lineage>
</organism>
<evidence type="ECO:0000313" key="7">
    <source>
        <dbReference type="Proteomes" id="UP000436483"/>
    </source>
</evidence>
<dbReference type="GO" id="GO:0071732">
    <property type="term" value="P:cellular response to nitric oxide"/>
    <property type="evidence" value="ECO:0007669"/>
    <property type="project" value="UniProtKB-ARBA"/>
</dbReference>
<dbReference type="InterPro" id="IPR001633">
    <property type="entry name" value="EAL_dom"/>
</dbReference>
<dbReference type="Pfam" id="PF12860">
    <property type="entry name" value="PAS_7"/>
    <property type="match status" value="1"/>
</dbReference>
<comment type="caution">
    <text evidence="6">The sequence shown here is derived from an EMBL/GenBank/DDBJ whole genome shotgun (WGS) entry which is preliminary data.</text>
</comment>
<dbReference type="EMBL" id="WURB01000006">
    <property type="protein sequence ID" value="MXQ11967.1"/>
    <property type="molecule type" value="Genomic_DNA"/>
</dbReference>
<dbReference type="PROSITE" id="PS50887">
    <property type="entry name" value="GGDEF"/>
    <property type="match status" value="1"/>
</dbReference>
<keyword evidence="2" id="KW-0175">Coiled coil</keyword>
<keyword evidence="3" id="KW-0812">Transmembrane</keyword>
<dbReference type="Pfam" id="PF00990">
    <property type="entry name" value="GGDEF"/>
    <property type="match status" value="1"/>
</dbReference>
<feature type="coiled-coil region" evidence="2">
    <location>
        <begin position="218"/>
        <end position="262"/>
    </location>
</feature>
<dbReference type="SUPFAM" id="SSF55073">
    <property type="entry name" value="Nucleotide cyclase"/>
    <property type="match status" value="1"/>
</dbReference>
<dbReference type="InterPro" id="IPR000014">
    <property type="entry name" value="PAS"/>
</dbReference>
<dbReference type="RefSeq" id="WP_160884552.1">
    <property type="nucleotide sequence ID" value="NZ_WURB01000006.1"/>
</dbReference>
<dbReference type="InterPro" id="IPR052155">
    <property type="entry name" value="Biofilm_reg_signaling"/>
</dbReference>
<dbReference type="AlphaFoldDB" id="A0A7X3MRM3"/>
<dbReference type="PANTHER" id="PTHR44757:SF2">
    <property type="entry name" value="BIOFILM ARCHITECTURE MAINTENANCE PROTEIN MBAA"/>
    <property type="match status" value="1"/>
</dbReference>
<dbReference type="InterPro" id="IPR029787">
    <property type="entry name" value="Nucleotide_cyclase"/>
</dbReference>
<evidence type="ECO:0000256" key="2">
    <source>
        <dbReference type="SAM" id="Coils"/>
    </source>
</evidence>
<evidence type="ECO:0000259" key="4">
    <source>
        <dbReference type="PROSITE" id="PS50883"/>
    </source>
</evidence>
<dbReference type="CDD" id="cd01948">
    <property type="entry name" value="EAL"/>
    <property type="match status" value="1"/>
</dbReference>
<feature type="domain" description="EAL" evidence="4">
    <location>
        <begin position="551"/>
        <end position="801"/>
    </location>
</feature>
<feature type="transmembrane region" description="Helical" evidence="3">
    <location>
        <begin position="173"/>
        <end position="195"/>
    </location>
</feature>
<keyword evidence="7" id="KW-1185">Reference proteome</keyword>
<evidence type="ECO:0000313" key="6">
    <source>
        <dbReference type="EMBL" id="MXQ11967.1"/>
    </source>
</evidence>
<dbReference type="Gene3D" id="3.30.450.20">
    <property type="entry name" value="PAS domain"/>
    <property type="match status" value="1"/>
</dbReference>
<evidence type="ECO:0000259" key="5">
    <source>
        <dbReference type="PROSITE" id="PS50887"/>
    </source>
</evidence>
<dbReference type="SUPFAM" id="SSF55785">
    <property type="entry name" value="PYP-like sensor domain (PAS domain)"/>
    <property type="match status" value="1"/>
</dbReference>
<reference evidence="6 7" key="2">
    <citation type="submission" date="2020-01" db="EMBL/GenBank/DDBJ databases">
        <title>Microvirga sp. nov., an arsenate reduction bacterium isolated from Tibet hotspring sediments.</title>
        <authorList>
            <person name="Xian W.-D."/>
            <person name="Li W.-J."/>
        </authorList>
    </citation>
    <scope>NUCLEOTIDE SEQUENCE [LARGE SCALE GENOMIC DNA]</scope>
    <source>
        <strain evidence="6 7">KCTC 23863</strain>
    </source>
</reference>
<reference evidence="6 7" key="1">
    <citation type="submission" date="2019-12" db="EMBL/GenBank/DDBJ databases">
        <authorList>
            <person name="Yuan C.-G."/>
        </authorList>
    </citation>
    <scope>NUCLEOTIDE SEQUENCE [LARGE SCALE GENOMIC DNA]</scope>
    <source>
        <strain evidence="6 7">KCTC 23863</strain>
    </source>
</reference>
<accession>A0A7X3MRM3</accession>
<proteinExistence type="predicted"/>
<dbReference type="SMART" id="SM00052">
    <property type="entry name" value="EAL"/>
    <property type="match status" value="1"/>
</dbReference>
<dbReference type="SMART" id="SM00091">
    <property type="entry name" value="PAS"/>
    <property type="match status" value="1"/>
</dbReference>
<dbReference type="Gene3D" id="3.30.70.270">
    <property type="match status" value="1"/>
</dbReference>
<dbReference type="NCBIfam" id="TIGR00254">
    <property type="entry name" value="GGDEF"/>
    <property type="match status" value="1"/>
</dbReference>
<dbReference type="Pfam" id="PF00563">
    <property type="entry name" value="EAL"/>
    <property type="match status" value="1"/>
</dbReference>